<gene>
    <name evidence="2" type="ORF">CCMP2556_LOCUS44670</name>
</gene>
<feature type="compositionally biased region" description="Basic and acidic residues" evidence="1">
    <location>
        <begin position="83"/>
        <end position="94"/>
    </location>
</feature>
<name>A0ABP0R1H8_9DINO</name>
<feature type="region of interest" description="Disordered" evidence="1">
    <location>
        <begin position="1"/>
        <end position="171"/>
    </location>
</feature>
<sequence>MMTWALRPHGVRTRGKKEPPKPPQPVGSPAESAEPCQSAEKQPGQAEVSQSVASPVSQPDSRSVAKQPGRAELPEATVAKQAKTAEPDATRRELFPTPRFRSPSAETMQASPIAEPAGPRVKKRPSAVTGGSELRKKPAAVMRRPSASTPDPSTLPAPSPADGTEEAKPQVYKAGDWEARFVQTIQATCCLLCRT</sequence>
<feature type="compositionally biased region" description="Low complexity" evidence="1">
    <location>
        <begin position="45"/>
        <end position="61"/>
    </location>
</feature>
<proteinExistence type="predicted"/>
<protein>
    <submittedName>
        <fullName evidence="2">Uncharacterized protein</fullName>
    </submittedName>
</protein>
<dbReference type="Proteomes" id="UP001642484">
    <property type="component" value="Unassembled WGS sequence"/>
</dbReference>
<reference evidence="2 3" key="1">
    <citation type="submission" date="2024-02" db="EMBL/GenBank/DDBJ databases">
        <authorList>
            <person name="Chen Y."/>
            <person name="Shah S."/>
            <person name="Dougan E. K."/>
            <person name="Thang M."/>
            <person name="Chan C."/>
        </authorList>
    </citation>
    <scope>NUCLEOTIDE SEQUENCE [LARGE SCALE GENOMIC DNA]</scope>
</reference>
<keyword evidence="3" id="KW-1185">Reference proteome</keyword>
<evidence type="ECO:0000256" key="1">
    <source>
        <dbReference type="SAM" id="MobiDB-lite"/>
    </source>
</evidence>
<dbReference type="EMBL" id="CAXAMN010025221">
    <property type="protein sequence ID" value="CAK9093490.1"/>
    <property type="molecule type" value="Genomic_DNA"/>
</dbReference>
<organism evidence="2 3">
    <name type="scientific">Durusdinium trenchii</name>
    <dbReference type="NCBI Taxonomy" id="1381693"/>
    <lineage>
        <taxon>Eukaryota</taxon>
        <taxon>Sar</taxon>
        <taxon>Alveolata</taxon>
        <taxon>Dinophyceae</taxon>
        <taxon>Suessiales</taxon>
        <taxon>Symbiodiniaceae</taxon>
        <taxon>Durusdinium</taxon>
    </lineage>
</organism>
<comment type="caution">
    <text evidence="2">The sequence shown here is derived from an EMBL/GenBank/DDBJ whole genome shotgun (WGS) entry which is preliminary data.</text>
</comment>
<evidence type="ECO:0000313" key="3">
    <source>
        <dbReference type="Proteomes" id="UP001642484"/>
    </source>
</evidence>
<accession>A0ABP0R1H8</accession>
<evidence type="ECO:0000313" key="2">
    <source>
        <dbReference type="EMBL" id="CAK9093490.1"/>
    </source>
</evidence>